<feature type="region of interest" description="Disordered" evidence="14">
    <location>
        <begin position="2243"/>
        <end position="2271"/>
    </location>
</feature>
<name>A0A3Q0FS99_ALLSI</name>
<evidence type="ECO:0000313" key="17">
    <source>
        <dbReference type="RefSeq" id="XP_025049020.1"/>
    </source>
</evidence>
<dbReference type="InterPro" id="IPR046942">
    <property type="entry name" value="TET_oxygenase"/>
</dbReference>
<dbReference type="GO" id="GO:0141166">
    <property type="term" value="P:chromosomal 5-methylcytosine DNA demethylation pathway"/>
    <property type="evidence" value="ECO:0007669"/>
    <property type="project" value="UniProtKB-UniRule"/>
</dbReference>
<evidence type="ECO:0000256" key="14">
    <source>
        <dbReference type="SAM" id="MobiDB-lite"/>
    </source>
</evidence>
<comment type="cofactor">
    <cofactor evidence="13">
        <name>Zn(2+)</name>
        <dbReference type="ChEBI" id="CHEBI:29105"/>
    </cofactor>
    <text evidence="13">The zinc ions have a structural role.</text>
</comment>
<feature type="compositionally biased region" description="Polar residues" evidence="14">
    <location>
        <begin position="385"/>
        <end position="398"/>
    </location>
</feature>
<dbReference type="GO" id="GO:0003677">
    <property type="term" value="F:DNA binding"/>
    <property type="evidence" value="ECO:0007669"/>
    <property type="project" value="InterPro"/>
</dbReference>
<dbReference type="GeneID" id="102387642"/>
<dbReference type="InParanoid" id="A0A3Q0FS99"/>
<dbReference type="GO" id="GO:0040029">
    <property type="term" value="P:epigenetic regulation of gene expression"/>
    <property type="evidence" value="ECO:0007669"/>
    <property type="project" value="InterPro"/>
</dbReference>
<protein>
    <recommendedName>
        <fullName evidence="13">Methylcytosine dioxygenase TET</fullName>
        <ecNumber evidence="13">1.14.11.80</ecNumber>
    </recommendedName>
</protein>
<evidence type="ECO:0000256" key="1">
    <source>
        <dbReference type="ARBA" id="ARBA00004286"/>
    </source>
</evidence>
<evidence type="ECO:0000256" key="12">
    <source>
        <dbReference type="PROSITE-ProRule" id="PRU00509"/>
    </source>
</evidence>
<keyword evidence="4 13" id="KW-0479">Metal-binding</keyword>
<feature type="compositionally biased region" description="Polar residues" evidence="14">
    <location>
        <begin position="236"/>
        <end position="254"/>
    </location>
</feature>
<keyword evidence="16" id="KW-1185">Reference proteome</keyword>
<dbReference type="InterPro" id="IPR024779">
    <property type="entry name" value="2OGFeDO_JBP1/TET_oxygenase_dom"/>
</dbReference>
<comment type="subcellular location">
    <subcellularLocation>
        <location evidence="1">Chromosome</location>
    </subcellularLocation>
</comment>
<evidence type="ECO:0000256" key="8">
    <source>
        <dbReference type="ARBA" id="ARBA00023002"/>
    </source>
</evidence>
<keyword evidence="8 13" id="KW-0560">Oxidoreductase</keyword>
<feature type="region of interest" description="Disordered" evidence="14">
    <location>
        <begin position="1"/>
        <end position="75"/>
    </location>
</feature>
<feature type="compositionally biased region" description="Polar residues" evidence="14">
    <location>
        <begin position="1263"/>
        <end position="1279"/>
    </location>
</feature>
<dbReference type="Proteomes" id="UP000189705">
    <property type="component" value="Unplaced"/>
</dbReference>
<feature type="region of interest" description="Disordered" evidence="14">
    <location>
        <begin position="374"/>
        <end position="401"/>
    </location>
</feature>
<feature type="compositionally biased region" description="Basic residues" evidence="14">
    <location>
        <begin position="1"/>
        <end position="10"/>
    </location>
</feature>
<dbReference type="PROSITE" id="PS51058">
    <property type="entry name" value="ZF_CXXC"/>
    <property type="match status" value="1"/>
</dbReference>
<reference evidence="17" key="1">
    <citation type="submission" date="2025-08" db="UniProtKB">
        <authorList>
            <consortium name="RefSeq"/>
        </authorList>
    </citation>
    <scope>IDENTIFICATION</scope>
</reference>
<dbReference type="Pfam" id="PF12851">
    <property type="entry name" value="Tet_JBP"/>
    <property type="match status" value="1"/>
</dbReference>
<keyword evidence="3" id="KW-0158">Chromosome</keyword>
<comment type="cofactor">
    <cofactor evidence="13">
        <name>Fe(2+)</name>
        <dbReference type="ChEBI" id="CHEBI:29033"/>
    </cofactor>
    <text evidence="13">Binds 1 Fe(2+) ion per subunit.</text>
</comment>
<dbReference type="InterPro" id="IPR040175">
    <property type="entry name" value="TET1/2/3"/>
</dbReference>
<feature type="compositionally biased region" description="Basic and acidic residues" evidence="14">
    <location>
        <begin position="46"/>
        <end position="65"/>
    </location>
</feature>
<dbReference type="GO" id="GO:0005634">
    <property type="term" value="C:nucleus"/>
    <property type="evidence" value="ECO:0007669"/>
    <property type="project" value="UniProtKB-UniRule"/>
</dbReference>
<evidence type="ECO:0000256" key="11">
    <source>
        <dbReference type="ARBA" id="ARBA00049431"/>
    </source>
</evidence>
<feature type="compositionally biased region" description="Low complexity" evidence="14">
    <location>
        <begin position="255"/>
        <end position="267"/>
    </location>
</feature>
<dbReference type="CDD" id="cd18895">
    <property type="entry name" value="TET1"/>
    <property type="match status" value="1"/>
</dbReference>
<sequence length="2316" mass="257544">MAHHARPSRSVKKEELGKRRTSQGKKKSSQVRKKATSTRKTSTKARSSEKCKKVPENDVKKKQQENKPTLNSSGRFLRSTVTRALSGTSWVNLEKTDNNLLQNQDSLNFNGFTMSLRSRSFSHSLSQASAITKNKTAIAPKRLETRKEGTLAELEEKNIEASETVLKPDLAQKELTPLEGENALCDVNEDPSMKCDSQDRKIVKPETNVCSSDSPIISQNSEVLEGEYESEDLPHKQTSSEPNTDSSQEPFVQNSVSVPPSSHSDSVITYESNSKVRLRDSCLFTESSLKTIFDLVPAGQECDSNSDSVSSASNSEGCLENSATFVESHMKTDLDLVPIEEHSSNSVSIITSELNSKENLEDPGSFAKSHLKMDLEPGNKEPYPNSDSVGTTESNSIAHSEDSSLFIKSQIKSDVDLVPTSKEPDSNFGLSYKKDDLESDPKNATVCDSFSNTRINNHITEDVEPGSDFGLSCKKDDLESDTKNVTVCDSFSNTSLNNQVMEDVEQSIECINEKKLVLDSGYIPISSSNTEESAADLIPTTVQAFSGSSGQSPKGCISQLSSSTGNSTLASDRDVHIDIPADLELQHKVSSSQSGNIGINLNLVQDNRGDTVRPAEASDPSSFINPAYGHQLSYSSLLPMLEKKKRRRCGVCEPCLRKTNCEECSCCRKRKTSHRICKKRKCEELKKPPPPITLPFEVLTENKRPQRRKQRVLKADLENKPVNGLRPEPMECSICGHGEKYRVKTSQTLPFENVQSNEKESMTGLETEKWTNNEKPSFGVHVNGDFHGTVTGNEHLKNSEEGEKTVSPSELVEPKKIFAQTIKNGLKNIHYSPSESDVSLTKLIVEERADLTNSCRENNSHNTHWTNTANLNNIVNTLTTNVCCIHPEKQGSIFMRQKLNSTSKIFQSSDNSVLQSSSIEDPQERACCTPVPETEVHVEKDAVKIPNKKAQHENSPLQPTFLSLIKNRNLTVEQVVAIEALTKLSEVPLEASTPTKTESIDHVEQQTTSHLLHHSKRDISSALTSSTLKEIKDAFLQNEQQLLSHHNDSEKQFLNKAVLYNGQSTVSELHNTSASKIDGLYKFHLSPRDTKSLSVLSTNAKSSSGPTTKEKNSLHKEVTIAPCSNKSCNVQQTSNKLEILGQLEKKDHKYVNLKSNSIIKEGGIHSQDEEDVATQLTQLAAIIESNQTNPEQQNDVKTSLLNLISHEMQPKHNQDQYLLQKKQSVFIKHNYNSLLVKQKHSAQKKGKNAPWKQRHKKKPQDAGYQQSNEKQQEQSACQHSELQDVWMSSKLHRLGQTMSQDSKIAASEKKSPRTKVQKALNQSTLSQQKHRLFLPQTQIKIHRPLPEVLQEKTKDRLFGCEVVTEQIKAVGSNDMLGMDLLKNDTVVTCSQYGELASSNPMTASQLKTESCLNKSSEDIQMFTEKDDNSQVQQTPNVIQTHPLPQTLNQSNQRASEIYCEAQANFLQSATGQKVDQHLQTPPVTCAEAHLPDAVETLRNIECAGEVTVLTSASLGTDKTQSIGDSRCSPAKNTLSSFLESPMKFLDTPTKNLIDTPTKKGQSEFPTCDCVEQIIEKDEGPYYTHLGTGPSIAAVREIMENRYGAKGSAVRIEVVVYTGKEGKSSQGCPIAKWVIRRSSDEEKLLCLVRQRAGHHCQTAVIVILILAWEGIPHLLADTLYKELTQSLRKYGCPTSRRCALNEDRTCACQGLDPETCGASFSFGCSWSMYFNGCKFARSKTPRKFRLLTDDPKQEELLENNLQMLATDVAPVYKKLAPEAFQNQVENEYMGPDCRLGSKDGRPFSGVTACIDFCAHAHKDTHNMHNGSTVVCTLTKEDNRKVGVIPNDEQLHVLPLYKISQTDEFGTEEGLQAKIKAGAIQVLTAFPREVRMLAEPLRATKKKKPDTRRTPVEKQVLVEKKYSTPLKMKNEAPENLSNTSHYLGNKTGALQPGIKMGSSDHLYAMKNASNTTILKQYTASSPFKVDSLHPYSALTHKPSITTVANIQPDFSVPYGYFECSSKQPHVTPYINCKNFDVSVKDYTGILLNDKMNGVLPILPEVTVSDHVTHKDPLHSILEQQPDNKQNCLPQLENSPSSELISSCDLSVNSPAKDIIKKEANCSHECPKEKGGSDQEQICDFEAIDEKQNNGLGEPTDSEEKTEELWSDSEHNFLDDDIGGVAVAPSHGSILIECARRELHATTPIKKPNRNHPTRISLVFYQHKNLNEPKHGLAMWEAKMAERAKEKEKEAEKLGTENAELNSNSRRTKQTSETREIFYEDNEFNQIPSRRALTVTKDNIITVSSYALTRVAGPYNHWA</sequence>
<evidence type="ECO:0000256" key="5">
    <source>
        <dbReference type="ARBA" id="ARBA00022771"/>
    </source>
</evidence>
<evidence type="ECO:0000256" key="6">
    <source>
        <dbReference type="ARBA" id="ARBA00022833"/>
    </source>
</evidence>
<evidence type="ECO:0000256" key="9">
    <source>
        <dbReference type="ARBA" id="ARBA00023004"/>
    </source>
</evidence>
<accession>A0A3Q0FS99</accession>
<dbReference type="SMART" id="SM01333">
    <property type="entry name" value="Tet_JBP"/>
    <property type="match status" value="1"/>
</dbReference>
<evidence type="ECO:0000313" key="16">
    <source>
        <dbReference type="Proteomes" id="UP000189705"/>
    </source>
</evidence>
<keyword evidence="9 13" id="KW-0408">Iron</keyword>
<comment type="catalytic activity">
    <reaction evidence="13">
        <text>a 5-methyl-2'-deoxycytidine in DNA + 2-oxoglutarate + O2 = a 5-hydroxymethyl-2'-deoxycytidine in DNA + succinate + CO2</text>
        <dbReference type="Rhea" id="RHEA:52636"/>
        <dbReference type="Rhea" id="RHEA-COMP:11370"/>
        <dbReference type="Rhea" id="RHEA-COMP:13315"/>
        <dbReference type="ChEBI" id="CHEBI:15379"/>
        <dbReference type="ChEBI" id="CHEBI:16526"/>
        <dbReference type="ChEBI" id="CHEBI:16810"/>
        <dbReference type="ChEBI" id="CHEBI:30031"/>
        <dbReference type="ChEBI" id="CHEBI:85454"/>
        <dbReference type="ChEBI" id="CHEBI:136731"/>
        <dbReference type="EC" id="1.14.11.80"/>
    </reaction>
</comment>
<comment type="catalytic activity">
    <reaction evidence="10 13">
        <text>a 5-formyl-2'-deoxycytidine in DNA + 2-oxoglutarate + O2 = a 5-carboxyl-2'-deoxycytidine in DNA + succinate + CO2 + H(+)</text>
        <dbReference type="Rhea" id="RHEA:53832"/>
        <dbReference type="Rhea" id="RHEA-COMP:13656"/>
        <dbReference type="Rhea" id="RHEA-COMP:13657"/>
        <dbReference type="ChEBI" id="CHEBI:15378"/>
        <dbReference type="ChEBI" id="CHEBI:15379"/>
        <dbReference type="ChEBI" id="CHEBI:16526"/>
        <dbReference type="ChEBI" id="CHEBI:16810"/>
        <dbReference type="ChEBI" id="CHEBI:30031"/>
        <dbReference type="ChEBI" id="CHEBI:137731"/>
        <dbReference type="ChEBI" id="CHEBI:137732"/>
        <dbReference type="EC" id="1.14.11.80"/>
    </reaction>
</comment>
<dbReference type="CTD" id="80312"/>
<feature type="compositionally biased region" description="Basic residues" evidence="14">
    <location>
        <begin position="19"/>
        <end position="43"/>
    </location>
</feature>
<evidence type="ECO:0000256" key="7">
    <source>
        <dbReference type="ARBA" id="ARBA00022964"/>
    </source>
</evidence>
<dbReference type="GO" id="GO:0070579">
    <property type="term" value="F:DNA 5-methylcytosine dioxygenase activity"/>
    <property type="evidence" value="ECO:0007669"/>
    <property type="project" value="UniProtKB-UniRule"/>
</dbReference>
<evidence type="ECO:0000256" key="2">
    <source>
        <dbReference type="ARBA" id="ARBA00007502"/>
    </source>
</evidence>
<keyword evidence="5 12" id="KW-0863">Zinc-finger</keyword>
<dbReference type="RefSeq" id="XP_025049020.1">
    <property type="nucleotide sequence ID" value="XM_025193235.1"/>
</dbReference>
<feature type="compositionally biased region" description="Polar residues" evidence="14">
    <location>
        <begin position="66"/>
        <end position="75"/>
    </location>
</feature>
<proteinExistence type="inferred from homology"/>
<feature type="region of interest" description="Disordered" evidence="14">
    <location>
        <begin position="225"/>
        <end position="267"/>
    </location>
</feature>
<keyword evidence="7 13" id="KW-0223">Dioxygenase</keyword>
<feature type="compositionally biased region" description="Basic residues" evidence="14">
    <location>
        <begin position="1238"/>
        <end position="1258"/>
    </location>
</feature>
<organism evidence="16 17">
    <name type="scientific">Alligator sinensis</name>
    <name type="common">Chinese alligator</name>
    <dbReference type="NCBI Taxonomy" id="38654"/>
    <lineage>
        <taxon>Eukaryota</taxon>
        <taxon>Metazoa</taxon>
        <taxon>Chordata</taxon>
        <taxon>Craniata</taxon>
        <taxon>Vertebrata</taxon>
        <taxon>Euteleostomi</taxon>
        <taxon>Archelosauria</taxon>
        <taxon>Archosauria</taxon>
        <taxon>Crocodylia</taxon>
        <taxon>Alligatoridae</taxon>
        <taxon>Alligatorinae</taxon>
        <taxon>Alligator</taxon>
    </lineage>
</organism>
<dbReference type="GO" id="GO:0045944">
    <property type="term" value="P:positive regulation of transcription by RNA polymerase II"/>
    <property type="evidence" value="ECO:0007669"/>
    <property type="project" value="TreeGrafter"/>
</dbReference>
<evidence type="ECO:0000256" key="4">
    <source>
        <dbReference type="ARBA" id="ARBA00022723"/>
    </source>
</evidence>
<evidence type="ECO:0000256" key="10">
    <source>
        <dbReference type="ARBA" id="ARBA00047840"/>
    </source>
</evidence>
<dbReference type="STRING" id="38654.A0A3Q0FS99"/>
<evidence type="ECO:0000256" key="3">
    <source>
        <dbReference type="ARBA" id="ARBA00022454"/>
    </source>
</evidence>
<dbReference type="PANTHER" id="PTHR23358:SF2">
    <property type="entry name" value="METHYLCYTOSINE DIOXYGENASE TET1"/>
    <property type="match status" value="1"/>
</dbReference>
<feature type="domain" description="CXXC-type" evidence="15">
    <location>
        <begin position="642"/>
        <end position="683"/>
    </location>
</feature>
<dbReference type="GO" id="GO:0005694">
    <property type="term" value="C:chromosome"/>
    <property type="evidence" value="ECO:0007669"/>
    <property type="project" value="UniProtKB-SubCell"/>
</dbReference>
<dbReference type="PANTHER" id="PTHR23358">
    <property type="entry name" value="METHYLCYTOSINE DIOXYGENASE TET"/>
    <property type="match status" value="1"/>
</dbReference>
<comment type="catalytic activity">
    <reaction evidence="11 13">
        <text>a 5-hydroxymethyl-2'-deoxycytidine in DNA + 2-oxoglutarate + O2 = a 5-formyl-2'-deoxycytidine in DNA + succinate + CO2 + H2O</text>
        <dbReference type="Rhea" id="RHEA:53828"/>
        <dbReference type="Rhea" id="RHEA-COMP:13315"/>
        <dbReference type="Rhea" id="RHEA-COMP:13656"/>
        <dbReference type="ChEBI" id="CHEBI:15377"/>
        <dbReference type="ChEBI" id="CHEBI:15379"/>
        <dbReference type="ChEBI" id="CHEBI:16526"/>
        <dbReference type="ChEBI" id="CHEBI:16810"/>
        <dbReference type="ChEBI" id="CHEBI:30031"/>
        <dbReference type="ChEBI" id="CHEBI:136731"/>
        <dbReference type="ChEBI" id="CHEBI:137731"/>
        <dbReference type="EC" id="1.14.11.80"/>
    </reaction>
</comment>
<feature type="region of interest" description="Disordered" evidence="14">
    <location>
        <begin position="1238"/>
        <end position="1279"/>
    </location>
</feature>
<evidence type="ECO:0000259" key="15">
    <source>
        <dbReference type="PROSITE" id="PS51058"/>
    </source>
</evidence>
<feature type="compositionally biased region" description="Basic and acidic residues" evidence="14">
    <location>
        <begin position="2243"/>
        <end position="2252"/>
    </location>
</feature>
<dbReference type="InterPro" id="IPR002857">
    <property type="entry name" value="Znf_CXXC"/>
</dbReference>
<comment type="similarity">
    <text evidence="2 13">Belongs to the TET family.</text>
</comment>
<dbReference type="EC" id="1.14.11.80" evidence="13"/>
<evidence type="ECO:0000256" key="13">
    <source>
        <dbReference type="RuleBase" id="RU367064"/>
    </source>
</evidence>
<gene>
    <name evidence="17" type="primary">TET1</name>
</gene>
<comment type="function">
    <text evidence="13">Dioxygenase that catalyzes the conversion of the modified genomic base 5-methylcytosine (5mC) into 5-hydroxymethylcytosine (5hmC) and plays a key role in epigenetic chromatin reprogramming during embryonic development.</text>
</comment>
<dbReference type="GO" id="GO:0008270">
    <property type="term" value="F:zinc ion binding"/>
    <property type="evidence" value="ECO:0007669"/>
    <property type="project" value="UniProtKB-UniRule"/>
</dbReference>
<keyword evidence="6 13" id="KW-0862">Zinc</keyword>